<sequence>MESFKSGATPSALNSLENPLGHGNAENPLRDSLHVSQDSSKLPPNLGFKDNRPPAAESSPSVTPESTPHENKAKDTEAESPSYSGPSQNKESSSYQVTHPEEDDVEETDQDRQEQANTDQEESNEDKGVETEESIRKKEMDDLITKRSQVLVLAHGKKNAPLDGENKPPSWVDKWVKPGFAWLKTQFAKGWNYVVSTLCKHKPLSTEPGPIANFFLIKTAPFHPREPRDFLTARLIQRELLKPLLRDHQMEPPLTIPPPAAKETSS</sequence>
<feature type="compositionally biased region" description="Polar residues" evidence="1">
    <location>
        <begin position="79"/>
        <end position="97"/>
    </location>
</feature>
<keyword evidence="5" id="KW-1185">Reference proteome</keyword>
<evidence type="ECO:0000313" key="5">
    <source>
        <dbReference type="Proteomes" id="UP000235388"/>
    </source>
</evidence>
<dbReference type="EMBL" id="PGCJ01000852">
    <property type="protein sequence ID" value="PLW17302.1"/>
    <property type="molecule type" value="Genomic_DNA"/>
</dbReference>
<feature type="compositionally biased region" description="Basic and acidic residues" evidence="1">
    <location>
        <begin position="125"/>
        <end position="142"/>
    </location>
</feature>
<evidence type="ECO:0000313" key="6">
    <source>
        <dbReference type="Proteomes" id="UP000235392"/>
    </source>
</evidence>
<accession>A0A2N5SVP9</accession>
<proteinExistence type="predicted"/>
<dbReference type="AlphaFoldDB" id="A0A2N5SVP9"/>
<comment type="caution">
    <text evidence="3">The sequence shown here is derived from an EMBL/GenBank/DDBJ whole genome shotgun (WGS) entry which is preliminary data.</text>
</comment>
<dbReference type="EMBL" id="PGCI01000071">
    <property type="protein sequence ID" value="PLW43180.1"/>
    <property type="molecule type" value="Genomic_DNA"/>
</dbReference>
<name>A0A2N5SVP9_9BASI</name>
<feature type="compositionally biased region" description="Polar residues" evidence="1">
    <location>
        <begin position="1"/>
        <end position="17"/>
    </location>
</feature>
<evidence type="ECO:0000256" key="1">
    <source>
        <dbReference type="SAM" id="MobiDB-lite"/>
    </source>
</evidence>
<feature type="region of interest" description="Disordered" evidence="1">
    <location>
        <begin position="1"/>
        <end position="142"/>
    </location>
</feature>
<evidence type="ECO:0000313" key="3">
    <source>
        <dbReference type="EMBL" id="PLW17302.1"/>
    </source>
</evidence>
<gene>
    <name evidence="3" type="ORF">PCANC_14144</name>
    <name evidence="4" type="ORF">PCASD_08068</name>
    <name evidence="2" type="ORF">PCASD_23886</name>
</gene>
<feature type="region of interest" description="Disordered" evidence="1">
    <location>
        <begin position="247"/>
        <end position="266"/>
    </location>
</feature>
<evidence type="ECO:0000313" key="4">
    <source>
        <dbReference type="EMBL" id="PLW43180.1"/>
    </source>
</evidence>
<protein>
    <submittedName>
        <fullName evidence="3">Uncharacterized protein</fullName>
    </submittedName>
</protein>
<dbReference type="EMBL" id="PGCI01000940">
    <property type="protein sequence ID" value="PLW11027.1"/>
    <property type="molecule type" value="Genomic_DNA"/>
</dbReference>
<reference evidence="5 6" key="1">
    <citation type="submission" date="2017-11" db="EMBL/GenBank/DDBJ databases">
        <title>De novo assembly and phasing of dikaryotic genomes from two isolates of Puccinia coronata f. sp. avenae, the causal agent of oat crown rust.</title>
        <authorList>
            <person name="Miller M.E."/>
            <person name="Zhang Y."/>
            <person name="Omidvar V."/>
            <person name="Sperschneider J."/>
            <person name="Schwessinger B."/>
            <person name="Raley C."/>
            <person name="Palmer J.M."/>
            <person name="Garnica D."/>
            <person name="Upadhyaya N."/>
            <person name="Rathjen J."/>
            <person name="Taylor J.M."/>
            <person name="Park R.F."/>
            <person name="Dodds P.N."/>
            <person name="Hirsch C.D."/>
            <person name="Kianian S.F."/>
            <person name="Figueroa M."/>
        </authorList>
    </citation>
    <scope>NUCLEOTIDE SEQUENCE [LARGE SCALE GENOMIC DNA]</scope>
    <source>
        <strain evidence="3">12NC29</strain>
        <strain evidence="2">12SD80</strain>
    </source>
</reference>
<feature type="compositionally biased region" description="Basic and acidic residues" evidence="1">
    <location>
        <begin position="67"/>
        <end position="77"/>
    </location>
</feature>
<evidence type="ECO:0000313" key="2">
    <source>
        <dbReference type="EMBL" id="PLW11027.1"/>
    </source>
</evidence>
<dbReference type="Proteomes" id="UP000235392">
    <property type="component" value="Unassembled WGS sequence"/>
</dbReference>
<organism evidence="3 5">
    <name type="scientific">Puccinia coronata f. sp. avenae</name>
    <dbReference type="NCBI Taxonomy" id="200324"/>
    <lineage>
        <taxon>Eukaryota</taxon>
        <taxon>Fungi</taxon>
        <taxon>Dikarya</taxon>
        <taxon>Basidiomycota</taxon>
        <taxon>Pucciniomycotina</taxon>
        <taxon>Pucciniomycetes</taxon>
        <taxon>Pucciniales</taxon>
        <taxon>Pucciniaceae</taxon>
        <taxon>Puccinia</taxon>
    </lineage>
</organism>
<feature type="compositionally biased region" description="Low complexity" evidence="1">
    <location>
        <begin position="53"/>
        <end position="66"/>
    </location>
</feature>
<dbReference type="Proteomes" id="UP000235388">
    <property type="component" value="Unassembled WGS sequence"/>
</dbReference>